<comment type="caution">
    <text evidence="2">The sequence shown here is derived from an EMBL/GenBank/DDBJ whole genome shotgun (WGS) entry which is preliminary data.</text>
</comment>
<gene>
    <name evidence="2" type="ORF">Adu01nite_83280</name>
</gene>
<protein>
    <submittedName>
        <fullName evidence="2">Uncharacterized protein</fullName>
    </submittedName>
</protein>
<accession>A0ABQ3ZAX4</accession>
<evidence type="ECO:0000313" key="3">
    <source>
        <dbReference type="Proteomes" id="UP000637628"/>
    </source>
</evidence>
<dbReference type="EMBL" id="BOML01000071">
    <property type="protein sequence ID" value="GIE06978.1"/>
    <property type="molecule type" value="Genomic_DNA"/>
</dbReference>
<sequence length="111" mass="12495">MMEISDGGMVYSADRFSYKIVGSMVVGFALYGAERGLLAHFGYLRSYEQFRHTFGPADRAEEDRVYGDLLGYHSYYWHSRKHVYWSADDEDGNGCLSSISLGDYPGNAGPE</sequence>
<evidence type="ECO:0000256" key="1">
    <source>
        <dbReference type="SAM" id="Phobius"/>
    </source>
</evidence>
<dbReference type="Proteomes" id="UP000637628">
    <property type="component" value="Unassembled WGS sequence"/>
</dbReference>
<reference evidence="2 3" key="1">
    <citation type="submission" date="2021-01" db="EMBL/GenBank/DDBJ databases">
        <title>Whole genome shotgun sequence of Actinoplanes durhamensis NBRC 14914.</title>
        <authorList>
            <person name="Komaki H."/>
            <person name="Tamura T."/>
        </authorList>
    </citation>
    <scope>NUCLEOTIDE SEQUENCE [LARGE SCALE GENOMIC DNA]</scope>
    <source>
        <strain evidence="2 3">NBRC 14914</strain>
    </source>
</reference>
<organism evidence="2 3">
    <name type="scientific">Paractinoplanes durhamensis</name>
    <dbReference type="NCBI Taxonomy" id="113563"/>
    <lineage>
        <taxon>Bacteria</taxon>
        <taxon>Bacillati</taxon>
        <taxon>Actinomycetota</taxon>
        <taxon>Actinomycetes</taxon>
        <taxon>Micromonosporales</taxon>
        <taxon>Micromonosporaceae</taxon>
        <taxon>Paractinoplanes</taxon>
    </lineage>
</organism>
<keyword evidence="3" id="KW-1185">Reference proteome</keyword>
<evidence type="ECO:0000313" key="2">
    <source>
        <dbReference type="EMBL" id="GIE06978.1"/>
    </source>
</evidence>
<keyword evidence="1" id="KW-0472">Membrane</keyword>
<proteinExistence type="predicted"/>
<keyword evidence="1" id="KW-1133">Transmembrane helix</keyword>
<name>A0ABQ3ZAX4_9ACTN</name>
<feature type="transmembrane region" description="Helical" evidence="1">
    <location>
        <begin position="20"/>
        <end position="44"/>
    </location>
</feature>
<dbReference type="RefSeq" id="WP_203734834.1">
    <property type="nucleotide sequence ID" value="NZ_BAAATX010000028.1"/>
</dbReference>
<keyword evidence="1" id="KW-0812">Transmembrane</keyword>